<protein>
    <submittedName>
        <fullName evidence="2">Capsid protein</fullName>
    </submittedName>
</protein>
<dbReference type="EMBL" id="MW182940">
    <property type="protein sequence ID" value="QTE03624.1"/>
    <property type="molecule type" value="Genomic_DNA"/>
</dbReference>
<feature type="region of interest" description="Disordered" evidence="1">
    <location>
        <begin position="20"/>
        <end position="49"/>
    </location>
</feature>
<accession>A0A8A4XCY7</accession>
<name>A0A8A4XCY7_9VIRU</name>
<sequence length="329" mass="37081">MRDDGSCPLGLRCPRCHPTEMARSRTTRRRPRRTRAKKSARRGSTYRKRTPYRRNAYAKRISRKAILNISATKKRNTMLAFSNTSSTGAISAVSQSPAYVPGNTTGKFLFVVTAQDLTDFNGNPTLRVNQAARTATTCYMRGFSEHLRIQTSSGLPWFHRRICFTAKNRDFFSTQVGDSPSVAYQPFLETSNGMQRIMFNQVGVGLANTNLAIETYLFRGVVGKDWADPLIAPLDNTRVDVKFDKTWTYRSGNQVGTVKELKLWHPMNKNLVYDDDESGANQTTSYTSVQDKRGMGDYYIYDIFSPGTGGTVNDLIAIVPSSSLYWHEK</sequence>
<feature type="compositionally biased region" description="Basic residues" evidence="1">
    <location>
        <begin position="25"/>
        <end position="49"/>
    </location>
</feature>
<proteinExistence type="predicted"/>
<organism evidence="2">
    <name type="scientific">Garrulus glandarius Genomoviridae sp</name>
    <dbReference type="NCBI Taxonomy" id="2814974"/>
    <lineage>
        <taxon>Viruses</taxon>
        <taxon>Monodnaviria</taxon>
        <taxon>Shotokuvirae</taxon>
        <taxon>Cressdnaviricota</taxon>
        <taxon>Arfiviricetes</taxon>
        <taxon>Cremevirales</taxon>
        <taxon>Smacoviridae</taxon>
    </lineage>
</organism>
<evidence type="ECO:0000256" key="1">
    <source>
        <dbReference type="SAM" id="MobiDB-lite"/>
    </source>
</evidence>
<evidence type="ECO:0000313" key="2">
    <source>
        <dbReference type="EMBL" id="QTE03624.1"/>
    </source>
</evidence>
<reference evidence="2" key="1">
    <citation type="submission" date="2020-10" db="EMBL/GenBank/DDBJ databases">
        <title>CRESS DNA virus dark matter in the feces of wild birds.</title>
        <authorList>
            <person name="Yang S."/>
            <person name="Zhang W."/>
        </authorList>
    </citation>
    <scope>NUCLEOTIDE SEQUENCE</scope>
    <source>
        <strain evidence="2">Jay154gen1</strain>
    </source>
</reference>